<dbReference type="GO" id="GO:0042597">
    <property type="term" value="C:periplasmic space"/>
    <property type="evidence" value="ECO:0007669"/>
    <property type="project" value="UniProtKB-SubCell"/>
</dbReference>
<accession>A0A109K3F4</accession>
<reference evidence="9 10" key="1">
    <citation type="submission" date="2015-11" db="EMBL/GenBank/DDBJ databases">
        <title>Draft Genome Sequence of the Strain BR 10423 (Rhizobium sp.) isolated from nodules of Mimosa pudica.</title>
        <authorList>
            <person name="Barauna A.C."/>
            <person name="Zilli J.E."/>
            <person name="Simoes-Araujo J.L."/>
            <person name="Reis V.M."/>
            <person name="James E.K."/>
            <person name="Reis F.B.Jr."/>
            <person name="Rouws L.F."/>
            <person name="Passos S.R."/>
            <person name="Gois S.R."/>
        </authorList>
    </citation>
    <scope>NUCLEOTIDE SEQUENCE [LARGE SCALE GENOMIC DNA]</scope>
    <source>
        <strain evidence="9 10">BR10423</strain>
    </source>
</reference>
<name>A0A109K3F4_9HYPH</name>
<evidence type="ECO:0000256" key="5">
    <source>
        <dbReference type="ARBA" id="ARBA00022764"/>
    </source>
</evidence>
<evidence type="ECO:0000256" key="2">
    <source>
        <dbReference type="ARBA" id="ARBA00010509"/>
    </source>
</evidence>
<dbReference type="NCBIfam" id="NF033814">
    <property type="entry name" value="copper_CopC"/>
    <property type="match status" value="1"/>
</dbReference>
<dbReference type="Proteomes" id="UP000068164">
    <property type="component" value="Unassembled WGS sequence"/>
</dbReference>
<organism evidence="9 10">
    <name type="scientific">Rhizobium altiplani</name>
    <dbReference type="NCBI Taxonomy" id="1864509"/>
    <lineage>
        <taxon>Bacteria</taxon>
        <taxon>Pseudomonadati</taxon>
        <taxon>Pseudomonadota</taxon>
        <taxon>Alphaproteobacteria</taxon>
        <taxon>Hyphomicrobiales</taxon>
        <taxon>Rhizobiaceae</taxon>
        <taxon>Rhizobium/Agrobacterium group</taxon>
        <taxon>Rhizobium</taxon>
    </lineage>
</organism>
<feature type="chain" id="PRO_5007137438" evidence="7">
    <location>
        <begin position="25"/>
        <end position="122"/>
    </location>
</feature>
<dbReference type="InterPro" id="IPR014755">
    <property type="entry name" value="Cu-Rt/internalin_Ig-like"/>
</dbReference>
<evidence type="ECO:0000256" key="7">
    <source>
        <dbReference type="SAM" id="SignalP"/>
    </source>
</evidence>
<evidence type="ECO:0000256" key="4">
    <source>
        <dbReference type="ARBA" id="ARBA00022729"/>
    </source>
</evidence>
<evidence type="ECO:0000256" key="6">
    <source>
        <dbReference type="ARBA" id="ARBA00023008"/>
    </source>
</evidence>
<dbReference type="InterPro" id="IPR007348">
    <property type="entry name" value="CopC_dom"/>
</dbReference>
<dbReference type="SUPFAM" id="SSF81296">
    <property type="entry name" value="E set domains"/>
    <property type="match status" value="1"/>
</dbReference>
<evidence type="ECO:0000259" key="8">
    <source>
        <dbReference type="Pfam" id="PF04234"/>
    </source>
</evidence>
<dbReference type="PANTHER" id="PTHR34820">
    <property type="entry name" value="INNER MEMBRANE PROTEIN YEBZ"/>
    <property type="match status" value="1"/>
</dbReference>
<dbReference type="OrthoDB" id="9796814at2"/>
<keyword evidence="6" id="KW-0186">Copper</keyword>
<keyword evidence="5" id="KW-0574">Periplasm</keyword>
<evidence type="ECO:0000256" key="3">
    <source>
        <dbReference type="ARBA" id="ARBA00022723"/>
    </source>
</evidence>
<comment type="similarity">
    <text evidence="2">Belongs to the CopC family.</text>
</comment>
<gene>
    <name evidence="9" type="ORF">AS026_27110</name>
</gene>
<dbReference type="GO" id="GO:0046688">
    <property type="term" value="P:response to copper ion"/>
    <property type="evidence" value="ECO:0007669"/>
    <property type="project" value="InterPro"/>
</dbReference>
<evidence type="ECO:0000313" key="9">
    <source>
        <dbReference type="EMBL" id="KWV59971.1"/>
    </source>
</evidence>
<dbReference type="GO" id="GO:0005886">
    <property type="term" value="C:plasma membrane"/>
    <property type="evidence" value="ECO:0007669"/>
    <property type="project" value="TreeGrafter"/>
</dbReference>
<dbReference type="Pfam" id="PF04234">
    <property type="entry name" value="CopC"/>
    <property type="match status" value="1"/>
</dbReference>
<sequence length="122" mass="13011">MSKHTRLTALSALALVIFAGQALAHAHLTESVPADKATVAVSPDELDLHFSEELDLKFSGAKIIGPDKASVKTGDAMLMDDGKTLMVPLPEKLDPGAYEVEWHVLSTDGHKTKGAYGFTVKP</sequence>
<dbReference type="AlphaFoldDB" id="A0A109K3F4"/>
<dbReference type="EMBL" id="LNCD01000003">
    <property type="protein sequence ID" value="KWV59971.1"/>
    <property type="molecule type" value="Genomic_DNA"/>
</dbReference>
<dbReference type="GO" id="GO:0005507">
    <property type="term" value="F:copper ion binding"/>
    <property type="evidence" value="ECO:0007669"/>
    <property type="project" value="InterPro"/>
</dbReference>
<comment type="caution">
    <text evidence="9">The sequence shown here is derived from an EMBL/GenBank/DDBJ whole genome shotgun (WGS) entry which is preliminary data.</text>
</comment>
<dbReference type="InterPro" id="IPR014756">
    <property type="entry name" value="Ig_E-set"/>
</dbReference>
<dbReference type="GO" id="GO:0006825">
    <property type="term" value="P:copper ion transport"/>
    <property type="evidence" value="ECO:0007669"/>
    <property type="project" value="InterPro"/>
</dbReference>
<keyword evidence="3" id="KW-0479">Metal-binding</keyword>
<comment type="subcellular location">
    <subcellularLocation>
        <location evidence="1">Periplasm</location>
    </subcellularLocation>
</comment>
<keyword evidence="4 7" id="KW-0732">Signal</keyword>
<feature type="signal peptide" evidence="7">
    <location>
        <begin position="1"/>
        <end position="24"/>
    </location>
</feature>
<feature type="domain" description="CopC" evidence="8">
    <location>
        <begin position="25"/>
        <end position="120"/>
    </location>
</feature>
<proteinExistence type="inferred from homology"/>
<evidence type="ECO:0000313" key="10">
    <source>
        <dbReference type="Proteomes" id="UP000068164"/>
    </source>
</evidence>
<dbReference type="InterPro" id="IPR032694">
    <property type="entry name" value="CopC/D"/>
</dbReference>
<keyword evidence="10" id="KW-1185">Reference proteome</keyword>
<evidence type="ECO:0000256" key="1">
    <source>
        <dbReference type="ARBA" id="ARBA00004418"/>
    </source>
</evidence>
<dbReference type="Gene3D" id="2.60.40.1220">
    <property type="match status" value="1"/>
</dbReference>
<dbReference type="PANTHER" id="PTHR34820:SF4">
    <property type="entry name" value="INNER MEMBRANE PROTEIN YEBZ"/>
    <property type="match status" value="1"/>
</dbReference>
<dbReference type="RefSeq" id="WP_062368375.1">
    <property type="nucleotide sequence ID" value="NZ_LNCD01000003.1"/>
</dbReference>
<dbReference type="InterPro" id="IPR047685">
    <property type="entry name" value="CopC-like"/>
</dbReference>
<protein>
    <submittedName>
        <fullName evidence="9">Cu resistance protein</fullName>
    </submittedName>
</protein>